<evidence type="ECO:0000313" key="6">
    <source>
        <dbReference type="Proteomes" id="UP000613743"/>
    </source>
</evidence>
<organism evidence="5 6">
    <name type="scientific">Shewanella gelidii</name>
    <dbReference type="NCBI Taxonomy" id="1642821"/>
    <lineage>
        <taxon>Bacteria</taxon>
        <taxon>Pseudomonadati</taxon>
        <taxon>Pseudomonadota</taxon>
        <taxon>Gammaproteobacteria</taxon>
        <taxon>Alteromonadales</taxon>
        <taxon>Shewanellaceae</taxon>
        <taxon>Shewanella</taxon>
    </lineage>
</organism>
<dbReference type="RefSeq" id="WP_188917271.1">
    <property type="nucleotide sequence ID" value="NZ_BMPZ01000001.1"/>
</dbReference>
<evidence type="ECO:0000256" key="1">
    <source>
        <dbReference type="ARBA" id="ARBA00010333"/>
    </source>
</evidence>
<dbReference type="SUPFAM" id="SSF53850">
    <property type="entry name" value="Periplasmic binding protein-like II"/>
    <property type="match status" value="1"/>
</dbReference>
<dbReference type="Gene3D" id="3.40.190.10">
    <property type="entry name" value="Periplasmic binding protein-like II"/>
    <property type="match status" value="2"/>
</dbReference>
<feature type="signal peptide" evidence="3">
    <location>
        <begin position="1"/>
        <end position="20"/>
    </location>
</feature>
<protein>
    <recommendedName>
        <fullName evidence="4">Solute-binding protein family 3/N-terminal domain-containing protein</fullName>
    </recommendedName>
</protein>
<evidence type="ECO:0000259" key="4">
    <source>
        <dbReference type="SMART" id="SM00062"/>
    </source>
</evidence>
<evidence type="ECO:0000313" key="5">
    <source>
        <dbReference type="EMBL" id="GGI69908.1"/>
    </source>
</evidence>
<dbReference type="InterPro" id="IPR001638">
    <property type="entry name" value="Solute-binding_3/MltF_N"/>
</dbReference>
<reference evidence="5" key="2">
    <citation type="submission" date="2020-09" db="EMBL/GenBank/DDBJ databases">
        <authorList>
            <person name="Sun Q."/>
            <person name="Ohkuma M."/>
        </authorList>
    </citation>
    <scope>NUCLEOTIDE SEQUENCE</scope>
    <source>
        <strain evidence="5">JCM 30804</strain>
    </source>
</reference>
<accession>A0A917JKK2</accession>
<evidence type="ECO:0000256" key="3">
    <source>
        <dbReference type="SAM" id="SignalP"/>
    </source>
</evidence>
<name>A0A917JKK2_9GAMM</name>
<dbReference type="EMBL" id="BMPZ01000001">
    <property type="protein sequence ID" value="GGI69908.1"/>
    <property type="molecule type" value="Genomic_DNA"/>
</dbReference>
<keyword evidence="2 3" id="KW-0732">Signal</keyword>
<dbReference type="Proteomes" id="UP000613743">
    <property type="component" value="Unassembled WGS sequence"/>
</dbReference>
<proteinExistence type="inferred from homology"/>
<feature type="domain" description="Solute-binding protein family 3/N-terminal" evidence="4">
    <location>
        <begin position="22"/>
        <end position="249"/>
    </location>
</feature>
<sequence>MLNTIRLFSLCLLLAFPSHAKKLTVAFGDTLAPWVMPSSNNGILVDMVKEAFKPLGYEVENVYLPYARRIHAFKTRQIDVVCDINLINIEHSGLMGYFSGVLYHYENYFFALSKNKYQFDDIAALKQHSLLSWQGAKVVLGGGYTAMATDNPYYRETHNQAQQVKMLFTERVDVIQLDKNIFNYYRLKMIEQSLIAAEQGVDVFPLLNTNPNGFLFQDVNIRNQFVSQIEKMKLDGRFEQLFDAYLSLDKSVHAPTRN</sequence>
<reference evidence="5" key="1">
    <citation type="journal article" date="2014" name="Int. J. Syst. Evol. Microbiol.">
        <title>Complete genome sequence of Corynebacterium casei LMG S-19264T (=DSM 44701T), isolated from a smear-ripened cheese.</title>
        <authorList>
            <consortium name="US DOE Joint Genome Institute (JGI-PGF)"/>
            <person name="Walter F."/>
            <person name="Albersmeier A."/>
            <person name="Kalinowski J."/>
            <person name="Ruckert C."/>
        </authorList>
    </citation>
    <scope>NUCLEOTIDE SEQUENCE</scope>
    <source>
        <strain evidence="5">JCM 30804</strain>
    </source>
</reference>
<comment type="similarity">
    <text evidence="1">Belongs to the bacterial solute-binding protein 3 family.</text>
</comment>
<dbReference type="SMART" id="SM00062">
    <property type="entry name" value="PBPb"/>
    <property type="match status" value="1"/>
</dbReference>
<comment type="caution">
    <text evidence="5">The sequence shown here is derived from an EMBL/GenBank/DDBJ whole genome shotgun (WGS) entry which is preliminary data.</text>
</comment>
<gene>
    <name evidence="5" type="ORF">GCM10009332_03800</name>
</gene>
<dbReference type="PANTHER" id="PTHR35936">
    <property type="entry name" value="MEMBRANE-BOUND LYTIC MUREIN TRANSGLYCOSYLASE F"/>
    <property type="match status" value="1"/>
</dbReference>
<dbReference type="Pfam" id="PF00497">
    <property type="entry name" value="SBP_bac_3"/>
    <property type="match status" value="1"/>
</dbReference>
<dbReference type="PANTHER" id="PTHR35936:SF35">
    <property type="entry name" value="L-CYSTINE-BINDING PROTEIN TCYJ"/>
    <property type="match status" value="1"/>
</dbReference>
<feature type="chain" id="PRO_5037483481" description="Solute-binding protein family 3/N-terminal domain-containing protein" evidence="3">
    <location>
        <begin position="21"/>
        <end position="258"/>
    </location>
</feature>
<evidence type="ECO:0000256" key="2">
    <source>
        <dbReference type="ARBA" id="ARBA00022729"/>
    </source>
</evidence>
<keyword evidence="6" id="KW-1185">Reference proteome</keyword>
<dbReference type="AlphaFoldDB" id="A0A917JKK2"/>